<dbReference type="GeneTree" id="ENSGT00940000157849"/>
<evidence type="ECO:0000256" key="1">
    <source>
        <dbReference type="ARBA" id="ARBA00001946"/>
    </source>
</evidence>
<dbReference type="PROSITE" id="PS00154">
    <property type="entry name" value="ATPASE_E1_E2"/>
    <property type="match status" value="1"/>
</dbReference>
<evidence type="ECO:0000256" key="25">
    <source>
        <dbReference type="PIRSR" id="PIRSR606539-2"/>
    </source>
</evidence>
<evidence type="ECO:0000313" key="31">
    <source>
        <dbReference type="Ensembl" id="ENSUAMP00000012416.1"/>
    </source>
</evidence>
<comment type="catalytic activity">
    <reaction evidence="22">
        <text>a 1,2-diacyl-sn-glycero-3-phosphoethanolamine(out) + ATP + H2O = a 1,2-diacyl-sn-glycero-3-phosphoethanolamine(in) + ADP + phosphate + H(+)</text>
        <dbReference type="Rhea" id="RHEA:66132"/>
        <dbReference type="ChEBI" id="CHEBI:15377"/>
        <dbReference type="ChEBI" id="CHEBI:15378"/>
        <dbReference type="ChEBI" id="CHEBI:30616"/>
        <dbReference type="ChEBI" id="CHEBI:43474"/>
        <dbReference type="ChEBI" id="CHEBI:64612"/>
        <dbReference type="ChEBI" id="CHEBI:456216"/>
    </reaction>
    <physiologicalReaction direction="left-to-right" evidence="22">
        <dbReference type="Rhea" id="RHEA:66133"/>
    </physiologicalReaction>
</comment>
<keyword evidence="20 27" id="KW-0472">Membrane</keyword>
<evidence type="ECO:0000256" key="9">
    <source>
        <dbReference type="ARBA" id="ARBA00022553"/>
    </source>
</evidence>
<keyword evidence="18 27" id="KW-1133">Transmembrane helix</keyword>
<keyword evidence="15 25" id="KW-0067">ATP-binding</keyword>
<evidence type="ECO:0000256" key="2">
    <source>
        <dbReference type="ARBA" id="ARBA00004172"/>
    </source>
</evidence>
<dbReference type="GO" id="GO:0005769">
    <property type="term" value="C:early endosome"/>
    <property type="evidence" value="ECO:0007669"/>
    <property type="project" value="UniProtKB-SubCell"/>
</dbReference>
<dbReference type="CDD" id="cd02073">
    <property type="entry name" value="P-type_ATPase_APLT_Dnf-like"/>
    <property type="match status" value="1"/>
</dbReference>
<evidence type="ECO:0000256" key="21">
    <source>
        <dbReference type="ARBA" id="ARBA00034036"/>
    </source>
</evidence>
<evidence type="ECO:0000256" key="19">
    <source>
        <dbReference type="ARBA" id="ARBA00023055"/>
    </source>
</evidence>
<organism evidence="31 32">
    <name type="scientific">Ursus americanus</name>
    <name type="common">American black bear</name>
    <name type="synonym">Euarctos americanus</name>
    <dbReference type="NCBI Taxonomy" id="9643"/>
    <lineage>
        <taxon>Eukaryota</taxon>
        <taxon>Metazoa</taxon>
        <taxon>Chordata</taxon>
        <taxon>Craniata</taxon>
        <taxon>Vertebrata</taxon>
        <taxon>Euteleostomi</taxon>
        <taxon>Mammalia</taxon>
        <taxon>Eutheria</taxon>
        <taxon>Laurasiatheria</taxon>
        <taxon>Carnivora</taxon>
        <taxon>Caniformia</taxon>
        <taxon>Ursidae</taxon>
        <taxon>Ursus</taxon>
    </lineage>
</organism>
<feature type="binding site" evidence="25">
    <location>
        <position position="623"/>
    </location>
    <ligand>
        <name>ATP</name>
        <dbReference type="ChEBI" id="CHEBI:30616"/>
    </ligand>
</feature>
<feature type="binding site" evidence="25">
    <location>
        <position position="516"/>
    </location>
    <ligand>
        <name>ATP</name>
        <dbReference type="ChEBI" id="CHEBI:30616"/>
    </ligand>
</feature>
<dbReference type="SFLD" id="SFLDS00003">
    <property type="entry name" value="Haloacid_Dehalogenase"/>
    <property type="match status" value="1"/>
</dbReference>
<dbReference type="NCBIfam" id="TIGR01652">
    <property type="entry name" value="ATPase-Plipid"/>
    <property type="match status" value="1"/>
</dbReference>
<keyword evidence="17 27" id="KW-1278">Translocase</keyword>
<evidence type="ECO:0000313" key="32">
    <source>
        <dbReference type="Proteomes" id="UP000291022"/>
    </source>
</evidence>
<dbReference type="SFLD" id="SFLDG00002">
    <property type="entry name" value="C1.7:_P-type_atpase_like"/>
    <property type="match status" value="1"/>
</dbReference>
<dbReference type="GO" id="GO:0090556">
    <property type="term" value="F:phosphatidylserine floppase activity"/>
    <property type="evidence" value="ECO:0007669"/>
    <property type="project" value="RHEA"/>
</dbReference>
<feature type="binding site" evidence="25">
    <location>
        <position position="481"/>
    </location>
    <ligand>
        <name>ATP</name>
        <dbReference type="ChEBI" id="CHEBI:30616"/>
    </ligand>
</feature>
<keyword evidence="14" id="KW-0256">Endoplasmic reticulum</keyword>
<evidence type="ECO:0000256" key="10">
    <source>
        <dbReference type="ARBA" id="ARBA00022692"/>
    </source>
</evidence>
<keyword evidence="8" id="KW-1003">Cell membrane</keyword>
<evidence type="ECO:0000256" key="13">
    <source>
        <dbReference type="ARBA" id="ARBA00022753"/>
    </source>
</evidence>
<feature type="transmembrane region" description="Helical" evidence="27">
    <location>
        <begin position="921"/>
        <end position="943"/>
    </location>
</feature>
<reference evidence="31" key="2">
    <citation type="submission" date="2025-08" db="UniProtKB">
        <authorList>
            <consortium name="Ensembl"/>
        </authorList>
    </citation>
    <scope>IDENTIFICATION</scope>
</reference>
<keyword evidence="13" id="KW-0967">Endosome</keyword>
<dbReference type="Pfam" id="PF16212">
    <property type="entry name" value="PhoLip_ATPase_C"/>
    <property type="match status" value="1"/>
</dbReference>
<reference evidence="31" key="3">
    <citation type="submission" date="2025-09" db="UniProtKB">
        <authorList>
            <consortium name="Ensembl"/>
        </authorList>
    </citation>
    <scope>IDENTIFICATION</scope>
</reference>
<evidence type="ECO:0000256" key="4">
    <source>
        <dbReference type="ARBA" id="ARBA00004477"/>
    </source>
</evidence>
<dbReference type="SUPFAM" id="SSF81653">
    <property type="entry name" value="Calcium ATPase, transduction domain A"/>
    <property type="match status" value="1"/>
</dbReference>
<comment type="catalytic activity">
    <reaction evidence="23">
        <text>a 1,2-diacyl-sn-glycero-3-phospho-L-serine(out) + ATP + H2O = a 1,2-diacyl-sn-glycero-3-phospho-L-serine(in) + ADP + phosphate + H(+)</text>
        <dbReference type="Rhea" id="RHEA:38567"/>
        <dbReference type="ChEBI" id="CHEBI:15377"/>
        <dbReference type="ChEBI" id="CHEBI:15378"/>
        <dbReference type="ChEBI" id="CHEBI:30616"/>
        <dbReference type="ChEBI" id="CHEBI:43474"/>
        <dbReference type="ChEBI" id="CHEBI:57262"/>
        <dbReference type="ChEBI" id="CHEBI:456216"/>
    </reaction>
    <physiologicalReaction direction="left-to-right" evidence="23">
        <dbReference type="Rhea" id="RHEA:38568"/>
    </physiologicalReaction>
</comment>
<feature type="binding site" evidence="25">
    <location>
        <position position="726"/>
    </location>
    <ligand>
        <name>ATP</name>
        <dbReference type="ChEBI" id="CHEBI:30616"/>
    </ligand>
</feature>
<accession>A0A452R2A5</accession>
<evidence type="ECO:0000256" key="5">
    <source>
        <dbReference type="ARBA" id="ARBA00004651"/>
    </source>
</evidence>
<feature type="binding site" evidence="25">
    <location>
        <position position="394"/>
    </location>
    <ligand>
        <name>ATP</name>
        <dbReference type="ChEBI" id="CHEBI:30616"/>
    </ligand>
</feature>
<keyword evidence="16 26" id="KW-0460">Magnesium</keyword>
<dbReference type="GO" id="GO:0005886">
    <property type="term" value="C:plasma membrane"/>
    <property type="evidence" value="ECO:0007669"/>
    <property type="project" value="UniProtKB-SubCell"/>
</dbReference>
<comment type="similarity">
    <text evidence="6 27">Belongs to the cation transport ATPase (P-type) (TC 3.A.3) family. Type IV subfamily.</text>
</comment>
<dbReference type="PRINTS" id="PR00119">
    <property type="entry name" value="CATATPASE"/>
</dbReference>
<dbReference type="Gene3D" id="3.40.1110.10">
    <property type="entry name" value="Calcium-transporting ATPase, cytoplasmic domain N"/>
    <property type="match status" value="1"/>
</dbReference>
<keyword evidence="10 27" id="KW-0812">Transmembrane</keyword>
<dbReference type="InterPro" id="IPR023214">
    <property type="entry name" value="HAD_sf"/>
</dbReference>
<dbReference type="Pfam" id="PF00122">
    <property type="entry name" value="E1-E2_ATPase"/>
    <property type="match status" value="1"/>
</dbReference>
<dbReference type="InterPro" id="IPR023298">
    <property type="entry name" value="ATPase_P-typ_TM_dom_sf"/>
</dbReference>
<evidence type="ECO:0000259" key="28">
    <source>
        <dbReference type="Pfam" id="PF00122"/>
    </source>
</evidence>
<feature type="binding site" evidence="25">
    <location>
        <position position="622"/>
    </location>
    <ligand>
        <name>ATP</name>
        <dbReference type="ChEBI" id="CHEBI:30616"/>
    </ligand>
</feature>
<evidence type="ECO:0000256" key="14">
    <source>
        <dbReference type="ARBA" id="ARBA00022824"/>
    </source>
</evidence>
<feature type="transmembrane region" description="Helical" evidence="27">
    <location>
        <begin position="887"/>
        <end position="909"/>
    </location>
</feature>
<dbReference type="PANTHER" id="PTHR24092">
    <property type="entry name" value="PROBABLE PHOSPHOLIPID-TRANSPORTING ATPASE"/>
    <property type="match status" value="1"/>
</dbReference>
<dbReference type="GO" id="GO:0005524">
    <property type="term" value="F:ATP binding"/>
    <property type="evidence" value="ECO:0007669"/>
    <property type="project" value="UniProtKB-UniRule"/>
</dbReference>
<feature type="domain" description="P-type ATPase C-terminal" evidence="30">
    <location>
        <begin position="773"/>
        <end position="1025"/>
    </location>
</feature>
<dbReference type="Pfam" id="PF16209">
    <property type="entry name" value="PhoLip_ATPase_N"/>
    <property type="match status" value="1"/>
</dbReference>
<dbReference type="InterPro" id="IPR018303">
    <property type="entry name" value="ATPase_P-typ_P_site"/>
</dbReference>
<dbReference type="GO" id="GO:0005789">
    <property type="term" value="C:endoplasmic reticulum membrane"/>
    <property type="evidence" value="ECO:0007669"/>
    <property type="project" value="UniProtKB-SubCell"/>
</dbReference>
<feature type="binding site" evidence="25">
    <location>
        <position position="750"/>
    </location>
    <ligand>
        <name>ATP</name>
        <dbReference type="ChEBI" id="CHEBI:30616"/>
    </ligand>
</feature>
<dbReference type="GO" id="GO:0045332">
    <property type="term" value="P:phospholipid translocation"/>
    <property type="evidence" value="ECO:0007669"/>
    <property type="project" value="TreeGrafter"/>
</dbReference>
<dbReference type="InterPro" id="IPR001757">
    <property type="entry name" value="P_typ_ATPase"/>
</dbReference>
<dbReference type="Proteomes" id="UP000291022">
    <property type="component" value="Unassembled WGS sequence"/>
</dbReference>
<feature type="transmembrane region" description="Helical" evidence="27">
    <location>
        <begin position="328"/>
        <end position="347"/>
    </location>
</feature>
<feature type="binding site" evidence="26">
    <location>
        <position position="751"/>
    </location>
    <ligand>
        <name>Mg(2+)</name>
        <dbReference type="ChEBI" id="CHEBI:18420"/>
    </ligand>
</feature>
<feature type="binding site" evidence="25">
    <location>
        <position position="541"/>
    </location>
    <ligand>
        <name>ATP</name>
        <dbReference type="ChEBI" id="CHEBI:30616"/>
    </ligand>
</feature>
<dbReference type="InterPro" id="IPR008250">
    <property type="entry name" value="ATPase_P-typ_transduc_dom_A_sf"/>
</dbReference>
<keyword evidence="7" id="KW-0813">Transport</keyword>
<dbReference type="FunFam" id="3.40.50.1000:FF:000012">
    <property type="entry name" value="Phospholipid-transporting ATPase"/>
    <property type="match status" value="1"/>
</dbReference>
<name>A0A452R2A5_URSAM</name>
<dbReference type="InterPro" id="IPR059000">
    <property type="entry name" value="ATPase_P-type_domA"/>
</dbReference>
<dbReference type="SUPFAM" id="SSF81665">
    <property type="entry name" value="Calcium ATPase, transmembrane domain M"/>
    <property type="match status" value="1"/>
</dbReference>
<feature type="transmembrane region" description="Helical" evidence="27">
    <location>
        <begin position="65"/>
        <end position="83"/>
    </location>
</feature>
<evidence type="ECO:0000259" key="30">
    <source>
        <dbReference type="Pfam" id="PF16212"/>
    </source>
</evidence>
<dbReference type="AlphaFoldDB" id="A0A452R2A5"/>
<evidence type="ECO:0000256" key="17">
    <source>
        <dbReference type="ARBA" id="ARBA00022967"/>
    </source>
</evidence>
<feature type="binding site" evidence="25">
    <location>
        <position position="393"/>
    </location>
    <ligand>
        <name>ATP</name>
        <dbReference type="ChEBI" id="CHEBI:30616"/>
    </ligand>
</feature>
<evidence type="ECO:0000256" key="15">
    <source>
        <dbReference type="ARBA" id="ARBA00022840"/>
    </source>
</evidence>
<feature type="transmembrane region" description="Helical" evidence="27">
    <location>
        <begin position="985"/>
        <end position="1010"/>
    </location>
</feature>
<feature type="binding site" evidence="26">
    <location>
        <position position="393"/>
    </location>
    <ligand>
        <name>Mg(2+)</name>
        <dbReference type="ChEBI" id="CHEBI:18420"/>
    </ligand>
</feature>
<evidence type="ECO:0000256" key="7">
    <source>
        <dbReference type="ARBA" id="ARBA00022448"/>
    </source>
</evidence>
<feature type="domain" description="P-type ATPase A" evidence="28">
    <location>
        <begin position="123"/>
        <end position="254"/>
    </location>
</feature>
<dbReference type="InterPro" id="IPR032630">
    <property type="entry name" value="P_typ_ATPase_c"/>
</dbReference>
<feature type="binding site" evidence="25">
    <location>
        <position position="621"/>
    </location>
    <ligand>
        <name>ATP</name>
        <dbReference type="ChEBI" id="CHEBI:30616"/>
    </ligand>
</feature>
<gene>
    <name evidence="31" type="primary">ATP11A</name>
</gene>
<evidence type="ECO:0000256" key="27">
    <source>
        <dbReference type="RuleBase" id="RU362033"/>
    </source>
</evidence>
<feature type="binding site" evidence="25">
    <location>
        <position position="499"/>
    </location>
    <ligand>
        <name>ATP</name>
        <dbReference type="ChEBI" id="CHEBI:30616"/>
    </ligand>
</feature>
<dbReference type="InterPro" id="IPR036412">
    <property type="entry name" value="HAD-like_sf"/>
</dbReference>
<feature type="binding site" evidence="26">
    <location>
        <position position="747"/>
    </location>
    <ligand>
        <name>Mg(2+)</name>
        <dbReference type="ChEBI" id="CHEBI:18420"/>
    </ligand>
</feature>
<sequence length="1068" mass="122477">WGSRTLSRACAGEENWVDSRTIYVGHREPPPGAEAYILQRHPDNRIVSSKYTFWNFIPKNLFEQFRRIANFYFLIIFLVQLIIDTPTSPVTSGLPLFFVITVTAIKQGYEDWLRHKADNAMNQCPVHFIQHGKLVRKQSRRLRVGDIVMVKEDETFPCDLIFLSSSRADGTCHVTTASLDGESSHKTHYAVQDTKGFHTEEDIDGLHATIECEQPQPDLYKPLGSENLLLRGATLKNTEKIFGVAVYTGMETKMALNYQSKSQKRSAVEKSMNVFLIVYLCILVSKALINTVLKYVWQSEPFRDEPWYNQKTESERQRNLFLRAFTDFLAFMVLFNYIIPVSMYVTVEMQKFLGSYFITWDEEMFDEDSGEGPLVNTSDLNEELGQVEYVFTDKTGTLTENNMEFKECCIEGHVYVPHAVCNGQTQAPCAHMCMREREELFFRALCLCHTIQVKDDDDVDGPRKSPDSGKSCVYISSSPDEVALVEGVQRCVSGRVCPFKHLRFPLFTGEIYLFCKGADSSIFPRVIEGKVDQIRAREGLRTLCVAYKRLVPEEYESVCALLQAAKVALQDRERKLAEAYEHIEKDLILLGATAVEDRLQEKAADTIEALQKAGIKVWVLTGDKMETAAATCYACRLFRRSTQLLELTTKRIEEQSLHDVLFELSKTVLRLSADMQDYGLIIDGAALSLIMKPREDGSCGNYRELFLEICRNCSAVLCCRMAPLQKAQIVKLIKLSKEHPITLAIGDGANDVSMILEAHVGIGVIGKEGRQAARNSDYAVPKFKHLKKMLLVHGHLYYIRISELVQYFFYKNVCFIFPQFLYQFFCGFSQQTLYDTAYLTLYNISFTSLPILLYSLMEQHVSIDTLRRDPSLYRDIAKNALLRWRVFVYWTFLGVFDALVFFFGAYFMFENTTVTSNGQIFGNWTFGTLVFTVMVFTVTLKLALDTHYWTWINHFVIWGSLLFYVVFSLLWGGIIWPFLSYQRMYYVFIQLLSSGPAWLVIVLLITVSLLPDVLKKVVCRQLWPSATERAPQGTAEKTRLGLSHSDRGQSQERCVWVRCFSKFPFHFF</sequence>
<evidence type="ECO:0000256" key="22">
    <source>
        <dbReference type="ARBA" id="ARBA00049128"/>
    </source>
</evidence>
<dbReference type="PANTHER" id="PTHR24092:SF33">
    <property type="entry name" value="PHOSPHOLIPID-TRANSPORTING ATPASE IH"/>
    <property type="match status" value="1"/>
</dbReference>
<keyword evidence="32" id="KW-1185">Reference proteome</keyword>
<dbReference type="FunFam" id="2.70.150.10:FF:000009">
    <property type="entry name" value="Phospholipid-transporting ATPase"/>
    <property type="match status" value="1"/>
</dbReference>
<evidence type="ECO:0000256" key="26">
    <source>
        <dbReference type="PIRSR" id="PIRSR606539-3"/>
    </source>
</evidence>
<keyword evidence="19" id="KW-0445">Lipid transport</keyword>
<dbReference type="GO" id="GO:0016887">
    <property type="term" value="F:ATP hydrolysis activity"/>
    <property type="evidence" value="ECO:0007669"/>
    <property type="project" value="InterPro"/>
</dbReference>
<dbReference type="InterPro" id="IPR023299">
    <property type="entry name" value="ATPase_P-typ_cyto_dom_N"/>
</dbReference>
<evidence type="ECO:0000256" key="8">
    <source>
        <dbReference type="ARBA" id="ARBA00022475"/>
    </source>
</evidence>
<dbReference type="SFLD" id="SFLDF00027">
    <property type="entry name" value="p-type_atpase"/>
    <property type="match status" value="1"/>
</dbReference>
<keyword evidence="12 25" id="KW-0547">Nucleotide-binding</keyword>
<keyword evidence="9" id="KW-0597">Phosphoprotein</keyword>
<evidence type="ECO:0000256" key="11">
    <source>
        <dbReference type="ARBA" id="ARBA00022723"/>
    </source>
</evidence>
<evidence type="ECO:0000256" key="12">
    <source>
        <dbReference type="ARBA" id="ARBA00022741"/>
    </source>
</evidence>
<proteinExistence type="inferred from homology"/>
<evidence type="ECO:0000256" key="16">
    <source>
        <dbReference type="ARBA" id="ARBA00022842"/>
    </source>
</evidence>
<dbReference type="EC" id="7.6.2.1" evidence="27"/>
<dbReference type="Gene3D" id="2.70.150.10">
    <property type="entry name" value="Calcium-transporting ATPase, cytoplasmic transduction domain A"/>
    <property type="match status" value="1"/>
</dbReference>
<dbReference type="SUPFAM" id="SSF56784">
    <property type="entry name" value="HAD-like"/>
    <property type="match status" value="1"/>
</dbReference>
<evidence type="ECO:0000256" key="6">
    <source>
        <dbReference type="ARBA" id="ARBA00008109"/>
    </source>
</evidence>
<reference evidence="32" key="1">
    <citation type="submission" date="2016-06" db="EMBL/GenBank/DDBJ databases">
        <title>De novo assembly and RNA-Seq shows season-dependent expression and editing in black bear kidneys.</title>
        <authorList>
            <person name="Korstanje R."/>
            <person name="Srivastava A."/>
            <person name="Sarsani V.K."/>
            <person name="Sheehan S.M."/>
            <person name="Seger R.L."/>
            <person name="Barter M.E."/>
            <person name="Lindqvist C."/>
            <person name="Brody L.C."/>
            <person name="Mullikin J.C."/>
        </authorList>
    </citation>
    <scope>NUCLEOTIDE SEQUENCE [LARGE SCALE GENOMIC DNA]</scope>
</reference>
<feature type="transmembrane region" description="Helical" evidence="27">
    <location>
        <begin position="955"/>
        <end position="979"/>
    </location>
</feature>
<feature type="domain" description="P-type ATPase N-terminal" evidence="29">
    <location>
        <begin position="39"/>
        <end position="92"/>
    </location>
</feature>
<dbReference type="Gene3D" id="3.40.50.1000">
    <property type="entry name" value="HAD superfamily/HAD-like"/>
    <property type="match status" value="1"/>
</dbReference>
<comment type="cofactor">
    <cofactor evidence="1 26">
        <name>Mg(2+)</name>
        <dbReference type="ChEBI" id="CHEBI:18420"/>
    </cofactor>
</comment>
<comment type="catalytic activity">
    <reaction evidence="21 27">
        <text>ATP + H2O + phospholipidSide 1 = ADP + phosphate + phospholipidSide 2.</text>
        <dbReference type="EC" id="7.6.2.1"/>
    </reaction>
</comment>
<dbReference type="SUPFAM" id="SSF81660">
    <property type="entry name" value="Metal cation-transporting ATPase, ATP-binding domain N"/>
    <property type="match status" value="1"/>
</dbReference>
<evidence type="ECO:0000256" key="3">
    <source>
        <dbReference type="ARBA" id="ARBA00004412"/>
    </source>
</evidence>
<feature type="transmembrane region" description="Helical" evidence="27">
    <location>
        <begin position="274"/>
        <end position="297"/>
    </location>
</feature>
<dbReference type="GO" id="GO:0000287">
    <property type="term" value="F:magnesium ion binding"/>
    <property type="evidence" value="ECO:0007669"/>
    <property type="project" value="UniProtKB-UniRule"/>
</dbReference>
<dbReference type="NCBIfam" id="TIGR01494">
    <property type="entry name" value="ATPase_P-type"/>
    <property type="match status" value="2"/>
</dbReference>
<protein>
    <recommendedName>
        <fullName evidence="27">Phospholipid-transporting ATPase</fullName>
        <ecNumber evidence="27">7.6.2.1</ecNumber>
    </recommendedName>
</protein>
<dbReference type="InterPro" id="IPR006539">
    <property type="entry name" value="P-type_ATPase_IV"/>
</dbReference>
<feature type="binding site" evidence="25">
    <location>
        <position position="720"/>
    </location>
    <ligand>
        <name>ATP</name>
        <dbReference type="ChEBI" id="CHEBI:30616"/>
    </ligand>
</feature>
<feature type="active site" description="4-aspartylphosphate intermediate" evidence="24">
    <location>
        <position position="393"/>
    </location>
</feature>
<feature type="binding site" evidence="26">
    <location>
        <position position="395"/>
    </location>
    <ligand>
        <name>Mg(2+)</name>
        <dbReference type="ChEBI" id="CHEBI:18420"/>
    </ligand>
</feature>
<evidence type="ECO:0000259" key="29">
    <source>
        <dbReference type="Pfam" id="PF16209"/>
    </source>
</evidence>
<dbReference type="InterPro" id="IPR044492">
    <property type="entry name" value="P_typ_ATPase_HD_dom"/>
</dbReference>
<evidence type="ECO:0000256" key="20">
    <source>
        <dbReference type="ARBA" id="ARBA00023136"/>
    </source>
</evidence>
<dbReference type="Ensembl" id="ENSUAMT00000013948.1">
    <property type="protein sequence ID" value="ENSUAMP00000012416.1"/>
    <property type="gene ID" value="ENSUAMG00000009475.1"/>
</dbReference>
<evidence type="ECO:0000256" key="23">
    <source>
        <dbReference type="ARBA" id="ARBA00051303"/>
    </source>
</evidence>
<keyword evidence="11 26" id="KW-0479">Metal-binding</keyword>
<comment type="subcellular location">
    <subcellularLocation>
        <location evidence="5">Cell membrane</location>
        <topology evidence="5">Multi-pass membrane protein</topology>
    </subcellularLocation>
    <subcellularLocation>
        <location evidence="3">Early endosome</location>
    </subcellularLocation>
    <subcellularLocation>
        <location evidence="4">Endoplasmic reticulum membrane</location>
        <topology evidence="4">Multi-pass membrane protein</topology>
    </subcellularLocation>
    <subcellularLocation>
        <location evidence="27">Membrane</location>
        <topology evidence="27">Multi-pass membrane protein</topology>
    </subcellularLocation>
    <subcellularLocation>
        <location evidence="2">Recycling endosome</location>
    </subcellularLocation>
</comment>
<dbReference type="GO" id="GO:0055037">
    <property type="term" value="C:recycling endosome"/>
    <property type="evidence" value="ECO:0007669"/>
    <property type="project" value="UniProtKB-SubCell"/>
</dbReference>
<feature type="binding site" evidence="25">
    <location>
        <position position="751"/>
    </location>
    <ligand>
        <name>ATP</name>
        <dbReference type="ChEBI" id="CHEBI:30616"/>
    </ligand>
</feature>
<dbReference type="InterPro" id="IPR032631">
    <property type="entry name" value="P-type_ATPase_N"/>
</dbReference>
<evidence type="ECO:0000256" key="18">
    <source>
        <dbReference type="ARBA" id="ARBA00022989"/>
    </source>
</evidence>
<feature type="binding site" evidence="25">
    <location>
        <position position="395"/>
    </location>
    <ligand>
        <name>ATP</name>
        <dbReference type="ChEBI" id="CHEBI:30616"/>
    </ligand>
</feature>
<evidence type="ECO:0000256" key="24">
    <source>
        <dbReference type="PIRSR" id="PIRSR606539-1"/>
    </source>
</evidence>